<dbReference type="Pfam" id="PF11169">
    <property type="entry name" value="DUF2956"/>
    <property type="match status" value="1"/>
</dbReference>
<proteinExistence type="predicted"/>
<keyword evidence="2" id="KW-0472">Membrane</keyword>
<evidence type="ECO:0000313" key="4">
    <source>
        <dbReference type="Proteomes" id="UP000183794"/>
    </source>
</evidence>
<evidence type="ECO:0008006" key="5">
    <source>
        <dbReference type="Google" id="ProtNLM"/>
    </source>
</evidence>
<name>A0A1L0BXS1_9GAMM</name>
<keyword evidence="2" id="KW-1133">Transmembrane helix</keyword>
<feature type="compositionally biased region" description="Polar residues" evidence="1">
    <location>
        <begin position="1"/>
        <end position="16"/>
    </location>
</feature>
<dbReference type="InterPro" id="IPR021339">
    <property type="entry name" value="DUF2956"/>
</dbReference>
<evidence type="ECO:0000256" key="1">
    <source>
        <dbReference type="SAM" id="MobiDB-lite"/>
    </source>
</evidence>
<feature type="transmembrane region" description="Helical" evidence="2">
    <location>
        <begin position="90"/>
        <end position="107"/>
    </location>
</feature>
<dbReference type="OrthoDB" id="5600789at2"/>
<accession>A0A1L0BXS1</accession>
<keyword evidence="2" id="KW-0812">Transmembrane</keyword>
<reference evidence="3 4" key="1">
    <citation type="submission" date="2016-11" db="EMBL/GenBank/DDBJ databases">
        <authorList>
            <person name="Jaros S."/>
            <person name="Januszkiewicz K."/>
            <person name="Wedrychowicz H."/>
        </authorList>
    </citation>
    <scope>NUCLEOTIDE SEQUENCE [LARGE SCALE GENOMIC DNA]</scope>
    <source>
        <strain evidence="3">NVI 5450</strain>
    </source>
</reference>
<organism evidence="3 4">
    <name type="scientific">Moritella viscosa</name>
    <dbReference type="NCBI Taxonomy" id="80854"/>
    <lineage>
        <taxon>Bacteria</taxon>
        <taxon>Pseudomonadati</taxon>
        <taxon>Pseudomonadota</taxon>
        <taxon>Gammaproteobacteria</taxon>
        <taxon>Alteromonadales</taxon>
        <taxon>Moritellaceae</taxon>
        <taxon>Moritella</taxon>
    </lineage>
</organism>
<gene>
    <name evidence="3" type="ORF">NVI5450_3756</name>
</gene>
<evidence type="ECO:0000313" key="3">
    <source>
        <dbReference type="EMBL" id="SGZ11876.1"/>
    </source>
</evidence>
<dbReference type="RefSeq" id="WP_075518391.1">
    <property type="nucleotide sequence ID" value="NZ_FPLD01000102.1"/>
</dbReference>
<dbReference type="AlphaFoldDB" id="A0A1L0BXS1"/>
<protein>
    <recommendedName>
        <fullName evidence="5">DUF2956 domain-containing protein</fullName>
    </recommendedName>
</protein>
<sequence length="115" mass="12623">MTQKVSTEVQTESTRIANGIKKPGQSRELTKLIAAGIEKGIAEYKKQHKAKVRQLDKQKKQKIRSNTVAAAKDNEAEIEIEQTKSSSSRLPWALLALSWAGFAGYLVQNGVLSIG</sequence>
<evidence type="ECO:0000256" key="2">
    <source>
        <dbReference type="SAM" id="Phobius"/>
    </source>
</evidence>
<feature type="region of interest" description="Disordered" evidence="1">
    <location>
        <begin position="1"/>
        <end position="21"/>
    </location>
</feature>
<dbReference type="Proteomes" id="UP000183794">
    <property type="component" value="Unassembled WGS sequence"/>
</dbReference>
<dbReference type="EMBL" id="FPLD01000102">
    <property type="protein sequence ID" value="SGZ11876.1"/>
    <property type="molecule type" value="Genomic_DNA"/>
</dbReference>